<proteinExistence type="predicted"/>
<dbReference type="RefSeq" id="WP_196284982.1">
    <property type="nucleotide sequence ID" value="NZ_JADQDP010000001.1"/>
</dbReference>
<organism evidence="2 3">
    <name type="scientific">Hymenobacter properus</name>
    <dbReference type="NCBI Taxonomy" id="2791026"/>
    <lineage>
        <taxon>Bacteria</taxon>
        <taxon>Pseudomonadati</taxon>
        <taxon>Bacteroidota</taxon>
        <taxon>Cytophagia</taxon>
        <taxon>Cytophagales</taxon>
        <taxon>Hymenobacteraceae</taxon>
        <taxon>Hymenobacter</taxon>
    </lineage>
</organism>
<feature type="chain" id="PRO_5037715870" description="DUF3108 domain-containing protein" evidence="1">
    <location>
        <begin position="19"/>
        <end position="205"/>
    </location>
</feature>
<sequence>MAALRPQSLFWLLLAALAGVPLHTLEAQRPGAPSAGPQLFMGSHRYRGTLGGQRITVELSIDRDESQDNAPLMCTGICRFDGNPTQVHVLSNWQVVSMRRPLQLLEADTTASATRLGHWQAEGPPGPVLRGTWTGLSGTKLPFELREDYRDANGQLTAVPYEIVGEEVIKIDSLFLRFPEWKARCVGAKASPKADCEAQATLSRH</sequence>
<dbReference type="AlphaFoldDB" id="A0A931FK48"/>
<keyword evidence="1" id="KW-0732">Signal</keyword>
<gene>
    <name evidence="2" type="ORF">I2I01_03285</name>
</gene>
<dbReference type="Proteomes" id="UP000645610">
    <property type="component" value="Unassembled WGS sequence"/>
</dbReference>
<evidence type="ECO:0000256" key="1">
    <source>
        <dbReference type="SAM" id="SignalP"/>
    </source>
</evidence>
<name>A0A931FK48_9BACT</name>
<evidence type="ECO:0000313" key="2">
    <source>
        <dbReference type="EMBL" id="MBF9140641.1"/>
    </source>
</evidence>
<evidence type="ECO:0008006" key="4">
    <source>
        <dbReference type="Google" id="ProtNLM"/>
    </source>
</evidence>
<accession>A0A931FK48</accession>
<reference evidence="2 3" key="1">
    <citation type="submission" date="2020-11" db="EMBL/GenBank/DDBJ databases">
        <authorList>
            <person name="Kim M.K."/>
        </authorList>
    </citation>
    <scope>NUCLEOTIDE SEQUENCE [LARGE SCALE GENOMIC DNA]</scope>
    <source>
        <strain evidence="2 3">BT439</strain>
    </source>
</reference>
<feature type="signal peptide" evidence="1">
    <location>
        <begin position="1"/>
        <end position="18"/>
    </location>
</feature>
<evidence type="ECO:0000313" key="3">
    <source>
        <dbReference type="Proteomes" id="UP000645610"/>
    </source>
</evidence>
<comment type="caution">
    <text evidence="2">The sequence shown here is derived from an EMBL/GenBank/DDBJ whole genome shotgun (WGS) entry which is preliminary data.</text>
</comment>
<protein>
    <recommendedName>
        <fullName evidence="4">DUF3108 domain-containing protein</fullName>
    </recommendedName>
</protein>
<dbReference type="EMBL" id="JADQDP010000001">
    <property type="protein sequence ID" value="MBF9140641.1"/>
    <property type="molecule type" value="Genomic_DNA"/>
</dbReference>
<keyword evidence="3" id="KW-1185">Reference proteome</keyword>